<evidence type="ECO:0000256" key="3">
    <source>
        <dbReference type="ARBA" id="ARBA00022676"/>
    </source>
</evidence>
<dbReference type="PANTHER" id="PTHR43646:SF2">
    <property type="entry name" value="GLYCOSYLTRANSFERASE 2-LIKE DOMAIN-CONTAINING PROTEIN"/>
    <property type="match status" value="1"/>
</dbReference>
<keyword evidence="2" id="KW-1003">Cell membrane</keyword>
<dbReference type="Gene3D" id="3.90.550.10">
    <property type="entry name" value="Spore Coat Polysaccharide Biosynthesis Protein SpsA, Chain A"/>
    <property type="match status" value="1"/>
</dbReference>
<dbReference type="GO" id="GO:0016757">
    <property type="term" value="F:glycosyltransferase activity"/>
    <property type="evidence" value="ECO:0007669"/>
    <property type="project" value="UniProtKB-KW"/>
</dbReference>
<accession>A0A1H8XCK2</accession>
<evidence type="ECO:0000256" key="5">
    <source>
        <dbReference type="ARBA" id="ARBA00023136"/>
    </source>
</evidence>
<evidence type="ECO:0000256" key="4">
    <source>
        <dbReference type="ARBA" id="ARBA00022679"/>
    </source>
</evidence>
<dbReference type="OrthoDB" id="9777873at2"/>
<dbReference type="RefSeq" id="WP_091617962.1">
    <property type="nucleotide sequence ID" value="NZ_FOEF01000007.1"/>
</dbReference>
<keyword evidence="4 6" id="KW-0808">Transferase</keyword>
<keyword evidence="5" id="KW-0472">Membrane</keyword>
<evidence type="ECO:0000313" key="7">
    <source>
        <dbReference type="Proteomes" id="UP000198582"/>
    </source>
</evidence>
<dbReference type="PANTHER" id="PTHR43646">
    <property type="entry name" value="GLYCOSYLTRANSFERASE"/>
    <property type="match status" value="1"/>
</dbReference>
<keyword evidence="7" id="KW-1185">Reference proteome</keyword>
<protein>
    <submittedName>
        <fullName evidence="6">Glycosyltransferase like family 2</fullName>
    </submittedName>
</protein>
<evidence type="ECO:0000256" key="2">
    <source>
        <dbReference type="ARBA" id="ARBA00022475"/>
    </source>
</evidence>
<dbReference type="AlphaFoldDB" id="A0A1H8XCK2"/>
<dbReference type="InterPro" id="IPR029044">
    <property type="entry name" value="Nucleotide-diphossugar_trans"/>
</dbReference>
<sequence length="230" mass="24201">MITAIAVVVPARDEAPAISGCLHAIRRSLLRLPVSVERAVIVVADRCADDTASRARSLAEVIVSRAPLTIGEVRDLGCRTTLSRLAGHRTSEVLLLNTDADSEVDQHWAARHLARARQGGHATTGPAHLIGPAPGGPGAAARYRRLVETADREAGNVYGANLAVRADTYDAVGGFGRVASGEDHSLWNRLENAGYRLGQEPGASVRTSARLDGRAPGGLSSLLRKLASGR</sequence>
<evidence type="ECO:0000256" key="1">
    <source>
        <dbReference type="ARBA" id="ARBA00004236"/>
    </source>
</evidence>
<proteinExistence type="predicted"/>
<name>A0A1H8XCK2_9PSEU</name>
<gene>
    <name evidence="6" type="ORF">SAMN04489732_10725</name>
</gene>
<keyword evidence="3" id="KW-0328">Glycosyltransferase</keyword>
<evidence type="ECO:0000313" key="6">
    <source>
        <dbReference type="EMBL" id="SEP37539.1"/>
    </source>
</evidence>
<dbReference type="EMBL" id="FOEF01000007">
    <property type="protein sequence ID" value="SEP37539.1"/>
    <property type="molecule type" value="Genomic_DNA"/>
</dbReference>
<dbReference type="GO" id="GO:0005886">
    <property type="term" value="C:plasma membrane"/>
    <property type="evidence" value="ECO:0007669"/>
    <property type="project" value="UniProtKB-SubCell"/>
</dbReference>
<comment type="subcellular location">
    <subcellularLocation>
        <location evidence="1">Cell membrane</location>
    </subcellularLocation>
</comment>
<dbReference type="STRING" id="394193.SAMN04489732_10725"/>
<dbReference type="SUPFAM" id="SSF53448">
    <property type="entry name" value="Nucleotide-diphospho-sugar transferases"/>
    <property type="match status" value="1"/>
</dbReference>
<organism evidence="6 7">
    <name type="scientific">Amycolatopsis saalfeldensis</name>
    <dbReference type="NCBI Taxonomy" id="394193"/>
    <lineage>
        <taxon>Bacteria</taxon>
        <taxon>Bacillati</taxon>
        <taxon>Actinomycetota</taxon>
        <taxon>Actinomycetes</taxon>
        <taxon>Pseudonocardiales</taxon>
        <taxon>Pseudonocardiaceae</taxon>
        <taxon>Amycolatopsis</taxon>
    </lineage>
</organism>
<reference evidence="6 7" key="1">
    <citation type="submission" date="2016-10" db="EMBL/GenBank/DDBJ databases">
        <authorList>
            <person name="de Groot N.N."/>
        </authorList>
    </citation>
    <scope>NUCLEOTIDE SEQUENCE [LARGE SCALE GENOMIC DNA]</scope>
    <source>
        <strain evidence="6 7">DSM 44993</strain>
    </source>
</reference>
<dbReference type="Proteomes" id="UP000198582">
    <property type="component" value="Unassembled WGS sequence"/>
</dbReference>